<accession>A0A165XIB0</accession>
<dbReference type="AlphaFoldDB" id="A0A165XIB0"/>
<protein>
    <submittedName>
        <fullName evidence="1">Uncharacterized protein</fullName>
    </submittedName>
</protein>
<dbReference type="EMBL" id="KV428367">
    <property type="protein sequence ID" value="KZT32219.1"/>
    <property type="molecule type" value="Genomic_DNA"/>
</dbReference>
<reference evidence="1 2" key="1">
    <citation type="journal article" date="2016" name="Mol. Biol. Evol.">
        <title>Comparative Genomics of Early-Diverging Mushroom-Forming Fungi Provides Insights into the Origins of Lignocellulose Decay Capabilities.</title>
        <authorList>
            <person name="Nagy L.G."/>
            <person name="Riley R."/>
            <person name="Tritt A."/>
            <person name="Adam C."/>
            <person name="Daum C."/>
            <person name="Floudas D."/>
            <person name="Sun H."/>
            <person name="Yadav J.S."/>
            <person name="Pangilinan J."/>
            <person name="Larsson K.H."/>
            <person name="Matsuura K."/>
            <person name="Barry K."/>
            <person name="Labutti K."/>
            <person name="Kuo R."/>
            <person name="Ohm R.A."/>
            <person name="Bhattacharya S.S."/>
            <person name="Shirouzu T."/>
            <person name="Yoshinaga Y."/>
            <person name="Martin F.M."/>
            <person name="Grigoriev I.V."/>
            <person name="Hibbett D.S."/>
        </authorList>
    </citation>
    <scope>NUCLEOTIDE SEQUENCE [LARGE SCALE GENOMIC DNA]</scope>
    <source>
        <strain evidence="1 2">HHB10207 ss-3</strain>
    </source>
</reference>
<organism evidence="1 2">
    <name type="scientific">Sistotremastrum suecicum HHB10207 ss-3</name>
    <dbReference type="NCBI Taxonomy" id="1314776"/>
    <lineage>
        <taxon>Eukaryota</taxon>
        <taxon>Fungi</taxon>
        <taxon>Dikarya</taxon>
        <taxon>Basidiomycota</taxon>
        <taxon>Agaricomycotina</taxon>
        <taxon>Agaricomycetes</taxon>
        <taxon>Sistotremastrales</taxon>
        <taxon>Sistotremastraceae</taxon>
        <taxon>Sistotremastrum</taxon>
    </lineage>
</organism>
<gene>
    <name evidence="1" type="ORF">SISSUDRAFT_1055806</name>
</gene>
<name>A0A165XIB0_9AGAM</name>
<dbReference type="Proteomes" id="UP000076798">
    <property type="component" value="Unassembled WGS sequence"/>
</dbReference>
<keyword evidence="2" id="KW-1185">Reference proteome</keyword>
<sequence>MSELSYFLSSATSSPHPIMMELFSWSRNAHKCRLELTRYFLRSSTKSSFAPSSDLYRRSSHLCLKIFAAMSLIDC</sequence>
<evidence type="ECO:0000313" key="2">
    <source>
        <dbReference type="Proteomes" id="UP000076798"/>
    </source>
</evidence>
<proteinExistence type="predicted"/>
<evidence type="ECO:0000313" key="1">
    <source>
        <dbReference type="EMBL" id="KZT32219.1"/>
    </source>
</evidence>